<dbReference type="OrthoDB" id="9798732at2"/>
<dbReference type="GO" id="GO:0046872">
    <property type="term" value="F:metal ion binding"/>
    <property type="evidence" value="ECO:0007669"/>
    <property type="project" value="InterPro"/>
</dbReference>
<dbReference type="GO" id="GO:0045892">
    <property type="term" value="P:negative regulation of DNA-templated transcription"/>
    <property type="evidence" value="ECO:0007669"/>
    <property type="project" value="UniProtKB-ARBA"/>
</dbReference>
<sequence length="88" mass="10081">MEQYQYDTKVLNRMKRVEGQIKAIIRMMEEGKECRDVVTQLSAARSALDRASTIIVAKNLEQCIITAQQDGEDTSETVEEAIKMLMKR</sequence>
<proteinExistence type="predicted"/>
<dbReference type="InterPro" id="IPR003735">
    <property type="entry name" value="Metal_Tscrpt_repr"/>
</dbReference>
<dbReference type="Proteomes" id="UP000254060">
    <property type="component" value="Unassembled WGS sequence"/>
</dbReference>
<dbReference type="Gene3D" id="1.20.58.1000">
    <property type="entry name" value="Metal-sensitive repressor, helix protomer"/>
    <property type="match status" value="1"/>
</dbReference>
<dbReference type="Pfam" id="PF02583">
    <property type="entry name" value="Trns_repr_metal"/>
    <property type="match status" value="1"/>
</dbReference>
<dbReference type="PANTHER" id="PTHR33677:SF5">
    <property type="entry name" value="TRANSCRIPTIONAL REPRESSOR FRMR"/>
    <property type="match status" value="1"/>
</dbReference>
<dbReference type="CDD" id="cd10155">
    <property type="entry name" value="BsYrkD-like_DUF156"/>
    <property type="match status" value="1"/>
</dbReference>
<dbReference type="RefSeq" id="WP_024372121.1">
    <property type="nucleotide sequence ID" value="NZ_UGGP01000001.1"/>
</dbReference>
<dbReference type="GO" id="GO:0003677">
    <property type="term" value="F:DNA binding"/>
    <property type="evidence" value="ECO:0007669"/>
    <property type="project" value="InterPro"/>
</dbReference>
<evidence type="ECO:0000313" key="1">
    <source>
        <dbReference type="EMBL" id="STO09337.1"/>
    </source>
</evidence>
<dbReference type="InterPro" id="IPR038390">
    <property type="entry name" value="Metal_Tscrpt_repr_sf"/>
</dbReference>
<dbReference type="STRING" id="1397694.GCA_000702585_00195"/>
<reference evidence="1 2" key="1">
    <citation type="submission" date="2018-06" db="EMBL/GenBank/DDBJ databases">
        <authorList>
            <consortium name="Pathogen Informatics"/>
            <person name="Doyle S."/>
        </authorList>
    </citation>
    <scope>NUCLEOTIDE SEQUENCE [LARGE SCALE GENOMIC DNA]</scope>
    <source>
        <strain evidence="1 2">NCTC13163</strain>
    </source>
</reference>
<protein>
    <submittedName>
        <fullName evidence="1">Copper-sensitive operon repressor</fullName>
    </submittedName>
</protein>
<dbReference type="EMBL" id="UGGP01000001">
    <property type="protein sequence ID" value="STO09337.1"/>
    <property type="molecule type" value="Genomic_DNA"/>
</dbReference>
<dbReference type="PANTHER" id="PTHR33677">
    <property type="entry name" value="TRANSCRIPTIONAL REPRESSOR FRMR-RELATED"/>
    <property type="match status" value="1"/>
</dbReference>
<organism evidence="1 2">
    <name type="scientific">Exiguobacterium aurantiacum</name>
    <dbReference type="NCBI Taxonomy" id="33987"/>
    <lineage>
        <taxon>Bacteria</taxon>
        <taxon>Bacillati</taxon>
        <taxon>Bacillota</taxon>
        <taxon>Bacilli</taxon>
        <taxon>Bacillales</taxon>
        <taxon>Bacillales Family XII. Incertae Sedis</taxon>
        <taxon>Exiguobacterium</taxon>
    </lineage>
</organism>
<evidence type="ECO:0000313" key="2">
    <source>
        <dbReference type="Proteomes" id="UP000254060"/>
    </source>
</evidence>
<accession>A0A377FWZ8</accession>
<gene>
    <name evidence="1" type="primary">csoR_2</name>
    <name evidence="1" type="ORF">NCTC13163_02770</name>
</gene>
<name>A0A377FWZ8_9BACL</name>
<dbReference type="AlphaFoldDB" id="A0A377FWZ8"/>